<reference evidence="1 2" key="1">
    <citation type="submission" date="2020-05" db="EMBL/GenBank/DDBJ databases">
        <title>Parvularcula mediterraneae sp. nov., isolated from polypropylene straw from shallow seawater of the seashore of Laganas in Zakynthos island, Greece.</title>
        <authorList>
            <person name="Szabo I."/>
            <person name="Al-Omari J."/>
            <person name="Rado J."/>
            <person name="Szerdahelyi G.S."/>
        </authorList>
    </citation>
    <scope>NUCLEOTIDE SEQUENCE [LARGE SCALE GENOMIC DNA]</scope>
    <source>
        <strain evidence="1 2">ZS-1/3</strain>
    </source>
</reference>
<name>A0A7Y3RM68_9PROT</name>
<sequence length="154" mass="16820">MAFVGSKMFNNLFASGMELVEETALYLDEDGKSAARTLPREAALAYAGLSMRLTTRLMQIASWLLVLRALRDGEMTAEEASQEKYRIGGNEGGALARNLTAGLPERMLALVEDTDTLYSRITRLDREIFSPEEAREVEGDAAGQLAALRSAFPG</sequence>
<evidence type="ECO:0000313" key="1">
    <source>
        <dbReference type="EMBL" id="NNU16667.1"/>
    </source>
</evidence>
<organism evidence="1 2">
    <name type="scientific">Parvularcula mediterranea</name>
    <dbReference type="NCBI Taxonomy" id="2732508"/>
    <lineage>
        <taxon>Bacteria</taxon>
        <taxon>Pseudomonadati</taxon>
        <taxon>Pseudomonadota</taxon>
        <taxon>Alphaproteobacteria</taxon>
        <taxon>Parvularculales</taxon>
        <taxon>Parvularculaceae</taxon>
        <taxon>Parvularcula</taxon>
    </lineage>
</organism>
<accession>A0A7Y3RM68</accession>
<keyword evidence="2" id="KW-1185">Reference proteome</keyword>
<dbReference type="Gene3D" id="1.10.8.930">
    <property type="entry name" value="Protein of unknown function DUF1465"/>
    <property type="match status" value="1"/>
</dbReference>
<dbReference type="EMBL" id="JABFCX010000003">
    <property type="protein sequence ID" value="NNU16667.1"/>
    <property type="molecule type" value="Genomic_DNA"/>
</dbReference>
<protein>
    <submittedName>
        <fullName evidence="1">DUF1465 family protein</fullName>
    </submittedName>
</protein>
<dbReference type="InterPro" id="IPR010848">
    <property type="entry name" value="DUF1465"/>
</dbReference>
<dbReference type="InterPro" id="IPR038301">
    <property type="entry name" value="AraC-like_sf"/>
</dbReference>
<gene>
    <name evidence="1" type="ORF">HK107_10075</name>
</gene>
<evidence type="ECO:0000313" key="2">
    <source>
        <dbReference type="Proteomes" id="UP000536835"/>
    </source>
</evidence>
<dbReference type="Proteomes" id="UP000536835">
    <property type="component" value="Unassembled WGS sequence"/>
</dbReference>
<dbReference type="Pfam" id="PF07323">
    <property type="entry name" value="DUF1465"/>
    <property type="match status" value="1"/>
</dbReference>
<dbReference type="AlphaFoldDB" id="A0A7Y3RM68"/>
<proteinExistence type="predicted"/>
<comment type="caution">
    <text evidence="1">The sequence shown here is derived from an EMBL/GenBank/DDBJ whole genome shotgun (WGS) entry which is preliminary data.</text>
</comment>